<dbReference type="GO" id="GO:0043626">
    <property type="term" value="C:PCNA complex"/>
    <property type="evidence" value="ECO:0000318"/>
    <property type="project" value="GO_Central"/>
</dbReference>
<reference evidence="7 8" key="1">
    <citation type="journal article" date="2014" name="Nat. Commun.">
        <title>Klebsormidium flaccidum genome reveals primary factors for plant terrestrial adaptation.</title>
        <authorList>
            <person name="Hori K."/>
            <person name="Maruyama F."/>
            <person name="Fujisawa T."/>
            <person name="Togashi T."/>
            <person name="Yamamoto N."/>
            <person name="Seo M."/>
            <person name="Sato S."/>
            <person name="Yamada T."/>
            <person name="Mori H."/>
            <person name="Tajima N."/>
            <person name="Moriyama T."/>
            <person name="Ikeuchi M."/>
            <person name="Watanabe M."/>
            <person name="Wada H."/>
            <person name="Kobayashi K."/>
            <person name="Saito M."/>
            <person name="Masuda T."/>
            <person name="Sasaki-Sekimoto Y."/>
            <person name="Mashiguchi K."/>
            <person name="Awai K."/>
            <person name="Shimojima M."/>
            <person name="Masuda S."/>
            <person name="Iwai M."/>
            <person name="Nobusawa T."/>
            <person name="Narise T."/>
            <person name="Kondo S."/>
            <person name="Saito H."/>
            <person name="Sato R."/>
            <person name="Murakawa M."/>
            <person name="Ihara Y."/>
            <person name="Oshima-Yamada Y."/>
            <person name="Ohtaka K."/>
            <person name="Satoh M."/>
            <person name="Sonobe K."/>
            <person name="Ishii M."/>
            <person name="Ohtani R."/>
            <person name="Kanamori-Sato M."/>
            <person name="Honoki R."/>
            <person name="Miyazaki D."/>
            <person name="Mochizuki H."/>
            <person name="Umetsu J."/>
            <person name="Higashi K."/>
            <person name="Shibata D."/>
            <person name="Kamiya Y."/>
            <person name="Sato N."/>
            <person name="Nakamura Y."/>
            <person name="Tabata S."/>
            <person name="Ida S."/>
            <person name="Kurokawa K."/>
            <person name="Ohta H."/>
        </authorList>
    </citation>
    <scope>NUCLEOTIDE SEQUENCE [LARGE SCALE GENOMIC DNA]</scope>
    <source>
        <strain evidence="7 8">NIES-2285</strain>
    </source>
</reference>
<sequence>MDRRDVVYYSPRCPYSVDFVNKLNAESKNLASTVLVNIDRQRPVHPISQTPSVVSDHQIYGGSAAFQWLKKRHGGSTRAGPSTEKRATSDEMFAPMTTSSFTSPSPGLTFTPYDEEPDGMLGSSLKSLFEVLKELLNDVNIIATSSGLKTIAMDFSQCTLCHVWLDAEKFEVFYCPSPIVIGINIQNMYKLLKTVSSSDVLTMQIDEDNTNELEIIIQNSDRKAKTFFKLKLLDIDDQRISIPDVELTTQITMASEDFKRLVKDQLSIGQVMRIHVKGSQVIFETSGDFASQKTILETESGADQEEIDLSFSLKILALFTKASSLSQTCTLFMQPNFPLVTQYAIAALGELRLVLAPKSQDI</sequence>
<dbReference type="GO" id="GO:0006298">
    <property type="term" value="P:mismatch repair"/>
    <property type="evidence" value="ECO:0000318"/>
    <property type="project" value="GO_Central"/>
</dbReference>
<keyword evidence="3" id="KW-0539">Nucleus</keyword>
<keyword evidence="2 4" id="KW-0238">DNA-binding</keyword>
<name>A0A1Y1IVG5_KLENI</name>
<proteinExistence type="inferred from homology"/>
<evidence type="ECO:0000256" key="3">
    <source>
        <dbReference type="RuleBase" id="RU000641"/>
    </source>
</evidence>
<dbReference type="Pfam" id="PF02747">
    <property type="entry name" value="PCNA_C"/>
    <property type="match status" value="1"/>
</dbReference>
<dbReference type="PRINTS" id="PR00339">
    <property type="entry name" value="PCNACYCLIN"/>
</dbReference>
<keyword evidence="8" id="KW-1185">Reference proteome</keyword>
<dbReference type="Proteomes" id="UP000054558">
    <property type="component" value="Unassembled WGS sequence"/>
</dbReference>
<keyword evidence="4" id="KW-0235">DNA replication</keyword>
<evidence type="ECO:0000256" key="2">
    <source>
        <dbReference type="ARBA" id="ARBA00023125"/>
    </source>
</evidence>
<dbReference type="PANTHER" id="PTHR11352:SF0">
    <property type="entry name" value="PROLIFERATING CELL NUCLEAR ANTIGEN"/>
    <property type="match status" value="1"/>
</dbReference>
<feature type="domain" description="Proliferating cell nuclear antigen PCNA N-terminal" evidence="5">
    <location>
        <begin position="122"/>
        <end position="236"/>
    </location>
</feature>
<evidence type="ECO:0000313" key="8">
    <source>
        <dbReference type="Proteomes" id="UP000054558"/>
    </source>
</evidence>
<dbReference type="OrthoDB" id="534348at2759"/>
<evidence type="ECO:0000256" key="1">
    <source>
        <dbReference type="ARBA" id="ARBA00010462"/>
    </source>
</evidence>
<dbReference type="NCBIfam" id="TIGR00590">
    <property type="entry name" value="pcna"/>
    <property type="match status" value="1"/>
</dbReference>
<dbReference type="SUPFAM" id="SSF55979">
    <property type="entry name" value="DNA clamp"/>
    <property type="match status" value="2"/>
</dbReference>
<comment type="similarity">
    <text evidence="1 4">Belongs to the PCNA family.</text>
</comment>
<comment type="function">
    <text evidence="3">This protein is an auxiliary protein of DNA polymerase delta and is involved in the control of eukaryotic DNA replication by increasing the polymerase's processivity during elongation of the leading strand.</text>
</comment>
<dbReference type="InterPro" id="IPR046938">
    <property type="entry name" value="DNA_clamp_sf"/>
</dbReference>
<feature type="domain" description="Proliferating cell nuclear antigen PCNA C-terminal" evidence="6">
    <location>
        <begin position="242"/>
        <end position="358"/>
    </location>
</feature>
<evidence type="ECO:0000259" key="6">
    <source>
        <dbReference type="Pfam" id="PF02747"/>
    </source>
</evidence>
<dbReference type="CDD" id="cd00577">
    <property type="entry name" value="PCNA"/>
    <property type="match status" value="1"/>
</dbReference>
<evidence type="ECO:0000256" key="4">
    <source>
        <dbReference type="RuleBase" id="RU003671"/>
    </source>
</evidence>
<comment type="subcellular location">
    <subcellularLocation>
        <location evidence="3">Nucleus</location>
    </subcellularLocation>
</comment>
<evidence type="ECO:0000313" key="7">
    <source>
        <dbReference type="EMBL" id="GAQ92856.1"/>
    </source>
</evidence>
<organism evidence="7 8">
    <name type="scientific">Klebsormidium nitens</name>
    <name type="common">Green alga</name>
    <name type="synonym">Ulothrix nitens</name>
    <dbReference type="NCBI Taxonomy" id="105231"/>
    <lineage>
        <taxon>Eukaryota</taxon>
        <taxon>Viridiplantae</taxon>
        <taxon>Streptophyta</taxon>
        <taxon>Klebsormidiophyceae</taxon>
        <taxon>Klebsormidiales</taxon>
        <taxon>Klebsormidiaceae</taxon>
        <taxon>Klebsormidium</taxon>
    </lineage>
</organism>
<dbReference type="AlphaFoldDB" id="A0A1Y1IVG5"/>
<dbReference type="GO" id="GO:0030337">
    <property type="term" value="F:DNA polymerase processivity factor activity"/>
    <property type="evidence" value="ECO:0000318"/>
    <property type="project" value="GO_Central"/>
</dbReference>
<protein>
    <recommendedName>
        <fullName evidence="3">DNA sliding clamp PCNA</fullName>
    </recommendedName>
</protein>
<dbReference type="STRING" id="105231.A0A1Y1IVG5"/>
<dbReference type="GO" id="GO:0003677">
    <property type="term" value="F:DNA binding"/>
    <property type="evidence" value="ECO:0007669"/>
    <property type="project" value="UniProtKB-KW"/>
</dbReference>
<dbReference type="InterPro" id="IPR022649">
    <property type="entry name" value="Pr_cel_nuc_antig_C"/>
</dbReference>
<evidence type="ECO:0000259" key="5">
    <source>
        <dbReference type="Pfam" id="PF00705"/>
    </source>
</evidence>
<dbReference type="GO" id="GO:0006272">
    <property type="term" value="P:leading strand elongation"/>
    <property type="evidence" value="ECO:0000318"/>
    <property type="project" value="GO_Central"/>
</dbReference>
<accession>A0A1Y1IVG5</accession>
<dbReference type="PANTHER" id="PTHR11352">
    <property type="entry name" value="PROLIFERATING CELL NUCLEAR ANTIGEN"/>
    <property type="match status" value="1"/>
</dbReference>
<dbReference type="Gene3D" id="3.70.10.10">
    <property type="match status" value="1"/>
</dbReference>
<dbReference type="Pfam" id="PF00705">
    <property type="entry name" value="PCNA_N"/>
    <property type="match status" value="1"/>
</dbReference>
<gene>
    <name evidence="7" type="ORF">KFL_011700020</name>
</gene>
<dbReference type="GO" id="GO:0006275">
    <property type="term" value="P:regulation of DNA replication"/>
    <property type="evidence" value="ECO:0007669"/>
    <property type="project" value="InterPro"/>
</dbReference>
<dbReference type="GO" id="GO:0019985">
    <property type="term" value="P:translesion synthesis"/>
    <property type="evidence" value="ECO:0000318"/>
    <property type="project" value="GO_Central"/>
</dbReference>
<dbReference type="InterPro" id="IPR000730">
    <property type="entry name" value="Pr_cel_nuc_antig"/>
</dbReference>
<dbReference type="EMBL" id="DF238119">
    <property type="protein sequence ID" value="GAQ92856.1"/>
    <property type="molecule type" value="Genomic_DNA"/>
</dbReference>
<dbReference type="InterPro" id="IPR022648">
    <property type="entry name" value="Pr_cel_nuc_antig_N"/>
</dbReference>